<comment type="caution">
    <text evidence="1">The sequence shown here is derived from an EMBL/GenBank/DDBJ whole genome shotgun (WGS) entry which is preliminary data.</text>
</comment>
<protein>
    <submittedName>
        <fullName evidence="1">Uncharacterized protein</fullName>
    </submittedName>
</protein>
<name>A0A3R7FAC3_9BURK</name>
<evidence type="ECO:0000313" key="2">
    <source>
        <dbReference type="Proteomes" id="UP000283709"/>
    </source>
</evidence>
<proteinExistence type="predicted"/>
<evidence type="ECO:0000313" key="1">
    <source>
        <dbReference type="EMBL" id="RKF48652.1"/>
    </source>
</evidence>
<dbReference type="AlphaFoldDB" id="A0A3R7FAC3"/>
<gene>
    <name evidence="1" type="ORF">BCY88_21000</name>
</gene>
<reference evidence="1 2" key="1">
    <citation type="submission" date="2016-07" db="EMBL/GenBank/DDBJ databases">
        <title>Genome analysis of Burkholderia fungorum ES3-20.</title>
        <authorList>
            <person name="Xu D."/>
            <person name="Yao R."/>
            <person name="Zheng S."/>
        </authorList>
    </citation>
    <scope>NUCLEOTIDE SEQUENCE [LARGE SCALE GENOMIC DNA]</scope>
    <source>
        <strain evidence="1 2">ES3-20</strain>
    </source>
</reference>
<dbReference type="Proteomes" id="UP000283709">
    <property type="component" value="Unassembled WGS sequence"/>
</dbReference>
<organism evidence="1 2">
    <name type="scientific">Paraburkholderia fungorum</name>
    <dbReference type="NCBI Taxonomy" id="134537"/>
    <lineage>
        <taxon>Bacteria</taxon>
        <taxon>Pseudomonadati</taxon>
        <taxon>Pseudomonadota</taxon>
        <taxon>Betaproteobacteria</taxon>
        <taxon>Burkholderiales</taxon>
        <taxon>Burkholderiaceae</taxon>
        <taxon>Paraburkholderia</taxon>
    </lineage>
</organism>
<accession>A0A3R7FAC3</accession>
<dbReference type="EMBL" id="MCAS01000007">
    <property type="protein sequence ID" value="RKF48652.1"/>
    <property type="molecule type" value="Genomic_DNA"/>
</dbReference>
<sequence>MGIPAGSEQRHALNALPEIQALSVAQVQSISSAHLNALKANVQTTQANLANLDAVLPESLKKNKVVHNVANLMVYQSLVTTDGFVTQTPPLDAQVGKPLSPELRESPAYLVQTDVVQAHALIADALNKTKPERLTTGSLTGSSDFKDFLDALVSPNGTGQQRVVEYESYYYNGNFVDRFGTKLQKPTLSLTVSDQEMSGALTAFLEAIADDIFSATPVWVGTTYSFKNNKTVPVSAAVMAAGLQDAIASSAPAGITVGSVNGTSFTLTSAKAGTGFISAAVIGKNVGNGTIADMITTPNDDGGTGNKKAAQVDTITLGLPGAGLTPFNPGDSVFEIVSGNAYYPGGTANEPSFAVYAASNHVAGGGQALLVPYGCGMTKLKADALGYLSGKAATWAAGESGLILGSAGGANIGLPIVLGKLSIGDNKTLQTLVQTILSFAARRATFEAAIPVLWKIDQPANSTITDLIDNLVFKSPSQ</sequence>